<feature type="active site" description="Proton acceptor" evidence="5">
    <location>
        <position position="595"/>
    </location>
</feature>
<comment type="similarity">
    <text evidence="2">Belongs to the GMC oxidoreductase family.</text>
</comment>
<evidence type="ECO:0000256" key="6">
    <source>
        <dbReference type="PIRSR" id="PIRSR000137-2"/>
    </source>
</evidence>
<evidence type="ECO:0000256" key="3">
    <source>
        <dbReference type="ARBA" id="ARBA00022630"/>
    </source>
</evidence>
<dbReference type="EMBL" id="MSFM01000011">
    <property type="protein sequence ID" value="PKY01816.1"/>
    <property type="molecule type" value="Genomic_DNA"/>
</dbReference>
<dbReference type="GeneID" id="36547986"/>
<comment type="caution">
    <text evidence="9">The sequence shown here is derived from an EMBL/GenBank/DDBJ whole genome shotgun (WGS) entry which is preliminary data.</text>
</comment>
<accession>A0A2I1CW08</accession>
<evidence type="ECO:0000256" key="7">
    <source>
        <dbReference type="SAM" id="MobiDB-lite"/>
    </source>
</evidence>
<feature type="compositionally biased region" description="Polar residues" evidence="7">
    <location>
        <begin position="1"/>
        <end position="24"/>
    </location>
</feature>
<dbReference type="PANTHER" id="PTHR11552:SF147">
    <property type="entry name" value="CHOLINE DEHYDROGENASE, MITOCHONDRIAL"/>
    <property type="match status" value="1"/>
</dbReference>
<dbReference type="PROSITE" id="PS00624">
    <property type="entry name" value="GMC_OXRED_2"/>
    <property type="match status" value="1"/>
</dbReference>
<dbReference type="InterPro" id="IPR012132">
    <property type="entry name" value="GMC_OxRdtase"/>
</dbReference>
<dbReference type="PIRSF" id="PIRSF000137">
    <property type="entry name" value="Alcohol_oxidase"/>
    <property type="match status" value="1"/>
</dbReference>
<dbReference type="SUPFAM" id="SSF54373">
    <property type="entry name" value="FAD-linked reductases, C-terminal domain"/>
    <property type="match status" value="1"/>
</dbReference>
<feature type="region of interest" description="Disordered" evidence="7">
    <location>
        <begin position="400"/>
        <end position="420"/>
    </location>
</feature>
<evidence type="ECO:0000256" key="4">
    <source>
        <dbReference type="ARBA" id="ARBA00022827"/>
    </source>
</evidence>
<feature type="active site" description="Proton donor" evidence="5">
    <location>
        <position position="552"/>
    </location>
</feature>
<sequence length="622" mass="68520">MGRNPMSNPLNYATPQWHTGSPATDAQARRQSKGYDYVIVGAGPAGSVLASQLSEDPHVTVLLLEAGGDNTKILESKAPMLFSKLFHTEHDWDYYTTEQPGLAARRLYWPRGRMLGGSSSMNAMMYHHCAPSDFDEWATVHGCQGWSYKDLVPYWRRMEGFTPNTARPRIDLAHRGRTGLWDVGYSWLTEIGEKGFLPACEDAGIPANPDINTPAGTLGATRFQTFIDPKGQRASLATAYLPAAVRRRPNLSIACHAHVTRLLVDRLSGPEPTVVGVELQTQRGGPRFEVHARREVVLCSGAINTPQLLLLSGIGPAEELHRHGIPVVRENAAVGQNLKDHLVSTPIICKARWGTTLDYLANPLWALPALARWQLFGSGPLTHNAGEAAAFLRSWEHHPFPGSSSERSAPEDNTSGARGPDVEIVGAPMAYIHHGEEPGPGGASAFTLAPVGLRPKSKGSITLRTRDAFDAPIIDPKYFSDETDNDRSVLLAGIRVCLRIMRSPAFQRYLEPVAPNDDIWSEWWPYSSTDIDRITDEQLLRWMEAKAFTLYHPVGTARMGPSPETSVVDLQCRVHGVRRLRVVDASVFPEQISGHPTATIAAMAYKLSDQIKRDYQTVRANL</sequence>
<proteinExistence type="inferred from homology"/>
<evidence type="ECO:0000259" key="8">
    <source>
        <dbReference type="PROSITE" id="PS00624"/>
    </source>
</evidence>
<dbReference type="AlphaFoldDB" id="A0A2I1CW08"/>
<keyword evidence="10" id="KW-1185">Reference proteome</keyword>
<dbReference type="Pfam" id="PF00732">
    <property type="entry name" value="GMC_oxred_N"/>
    <property type="match status" value="1"/>
</dbReference>
<dbReference type="SUPFAM" id="SSF51905">
    <property type="entry name" value="FAD/NAD(P)-binding domain"/>
    <property type="match status" value="1"/>
</dbReference>
<dbReference type="Proteomes" id="UP000234254">
    <property type="component" value="Unassembled WGS sequence"/>
</dbReference>
<feature type="binding site" evidence="6">
    <location>
        <position position="259"/>
    </location>
    <ligand>
        <name>FAD</name>
        <dbReference type="ChEBI" id="CHEBI:57692"/>
    </ligand>
</feature>
<dbReference type="OrthoDB" id="269227at2759"/>
<evidence type="ECO:0000256" key="2">
    <source>
        <dbReference type="ARBA" id="ARBA00010790"/>
    </source>
</evidence>
<name>A0A2I1CW08_ASPC2</name>
<feature type="region of interest" description="Disordered" evidence="7">
    <location>
        <begin position="1"/>
        <end position="28"/>
    </location>
</feature>
<keyword evidence="3" id="KW-0285">Flavoprotein</keyword>
<dbReference type="Pfam" id="PF05199">
    <property type="entry name" value="GMC_oxred_C"/>
    <property type="match status" value="1"/>
</dbReference>
<evidence type="ECO:0000256" key="5">
    <source>
        <dbReference type="PIRSR" id="PIRSR000137-1"/>
    </source>
</evidence>
<organism evidence="9 10">
    <name type="scientific">Aspergillus campestris (strain IBT 28561)</name>
    <dbReference type="NCBI Taxonomy" id="1392248"/>
    <lineage>
        <taxon>Eukaryota</taxon>
        <taxon>Fungi</taxon>
        <taxon>Dikarya</taxon>
        <taxon>Ascomycota</taxon>
        <taxon>Pezizomycotina</taxon>
        <taxon>Eurotiomycetes</taxon>
        <taxon>Eurotiomycetidae</taxon>
        <taxon>Eurotiales</taxon>
        <taxon>Aspergillaceae</taxon>
        <taxon>Aspergillus</taxon>
        <taxon>Aspergillus subgen. Circumdati</taxon>
    </lineage>
</organism>
<protein>
    <submittedName>
        <fullName evidence="9">Glucose dehydrogenase</fullName>
    </submittedName>
</protein>
<dbReference type="Gene3D" id="3.30.560.10">
    <property type="entry name" value="Glucose Oxidase, domain 3"/>
    <property type="match status" value="1"/>
</dbReference>
<dbReference type="PANTHER" id="PTHR11552">
    <property type="entry name" value="GLUCOSE-METHANOL-CHOLINE GMC OXIDOREDUCTASE"/>
    <property type="match status" value="1"/>
</dbReference>
<keyword evidence="4 6" id="KW-0274">FAD</keyword>
<evidence type="ECO:0000313" key="10">
    <source>
        <dbReference type="Proteomes" id="UP000234254"/>
    </source>
</evidence>
<feature type="domain" description="Glucose-methanol-choline oxidoreductase N-terminal" evidence="8">
    <location>
        <begin position="301"/>
        <end position="315"/>
    </location>
</feature>
<dbReference type="InterPro" id="IPR007867">
    <property type="entry name" value="GMC_OxRtase_C"/>
</dbReference>
<dbReference type="Gene3D" id="3.50.50.60">
    <property type="entry name" value="FAD/NAD(P)-binding domain"/>
    <property type="match status" value="1"/>
</dbReference>
<reference evidence="9" key="1">
    <citation type="submission" date="2016-12" db="EMBL/GenBank/DDBJ databases">
        <title>The genomes of Aspergillus section Nigri reveals drivers in fungal speciation.</title>
        <authorList>
            <consortium name="DOE Joint Genome Institute"/>
            <person name="Vesth T.C."/>
            <person name="Nybo J."/>
            <person name="Theobald S."/>
            <person name="Brandl J."/>
            <person name="Frisvad J.C."/>
            <person name="Nielsen K.F."/>
            <person name="Lyhne E.K."/>
            <person name="Kogle M.E."/>
            <person name="Kuo A."/>
            <person name="Riley R."/>
            <person name="Clum A."/>
            <person name="Nolan M."/>
            <person name="Lipzen A."/>
            <person name="Salamov A."/>
            <person name="Henrissat B."/>
            <person name="Wiebenga A."/>
            <person name="De vries R.P."/>
            <person name="Grigoriev I.V."/>
            <person name="Mortensen U.H."/>
            <person name="Andersen M.R."/>
            <person name="Baker S.E."/>
        </authorList>
    </citation>
    <scope>NUCLEOTIDE SEQUENCE</scope>
    <source>
        <strain evidence="9">IBT 28561</strain>
    </source>
</reference>
<feature type="compositionally biased region" description="Polar residues" evidence="7">
    <location>
        <begin position="402"/>
        <end position="416"/>
    </location>
</feature>
<dbReference type="VEuPathDB" id="FungiDB:P168DRAFT_321382"/>
<comment type="cofactor">
    <cofactor evidence="1 6">
        <name>FAD</name>
        <dbReference type="ChEBI" id="CHEBI:57692"/>
    </cofactor>
</comment>
<dbReference type="GO" id="GO:0016614">
    <property type="term" value="F:oxidoreductase activity, acting on CH-OH group of donors"/>
    <property type="evidence" value="ECO:0007669"/>
    <property type="project" value="InterPro"/>
</dbReference>
<evidence type="ECO:0000313" key="9">
    <source>
        <dbReference type="EMBL" id="PKY01816.1"/>
    </source>
</evidence>
<evidence type="ECO:0000256" key="1">
    <source>
        <dbReference type="ARBA" id="ARBA00001974"/>
    </source>
</evidence>
<dbReference type="InterPro" id="IPR000172">
    <property type="entry name" value="GMC_OxRdtase_N"/>
</dbReference>
<dbReference type="InterPro" id="IPR036188">
    <property type="entry name" value="FAD/NAD-bd_sf"/>
</dbReference>
<dbReference type="GO" id="GO:0050660">
    <property type="term" value="F:flavin adenine dinucleotide binding"/>
    <property type="evidence" value="ECO:0007669"/>
    <property type="project" value="InterPro"/>
</dbReference>
<dbReference type="RefSeq" id="XP_024690410.1">
    <property type="nucleotide sequence ID" value="XM_024840462.1"/>
</dbReference>
<gene>
    <name evidence="9" type="ORF">P168DRAFT_321382</name>
</gene>